<evidence type="ECO:0000256" key="3">
    <source>
        <dbReference type="ARBA" id="ARBA00013657"/>
    </source>
</evidence>
<evidence type="ECO:0000313" key="12">
    <source>
        <dbReference type="EMBL" id="AWT38119.1"/>
    </source>
</evidence>
<evidence type="ECO:0000256" key="8">
    <source>
        <dbReference type="ARBA" id="ARBA00022989"/>
    </source>
</evidence>
<dbReference type="InterPro" id="IPR004692">
    <property type="entry name" value="SecG"/>
</dbReference>
<keyword evidence="5" id="KW-0813">Transport</keyword>
<keyword evidence="12" id="KW-0150">Chloroplast</keyword>
<proteinExistence type="inferred from homology"/>
<dbReference type="Pfam" id="PF03840">
    <property type="entry name" value="SecG"/>
    <property type="match status" value="1"/>
</dbReference>
<evidence type="ECO:0000256" key="9">
    <source>
        <dbReference type="ARBA" id="ARBA00023010"/>
    </source>
</evidence>
<protein>
    <recommendedName>
        <fullName evidence="4">Probable protein-export membrane protein SecG</fullName>
    </recommendedName>
    <alternativeName>
        <fullName evidence="3">Probable protein-export membrane protein secG</fullName>
    </alternativeName>
</protein>
<keyword evidence="10" id="KW-0472">Membrane</keyword>
<geneLocation type="chloroplast" evidence="12"/>
<keyword evidence="8" id="KW-1133">Transmembrane helix</keyword>
<accession>A0A2U9NM14</accession>
<evidence type="ECO:0000256" key="11">
    <source>
        <dbReference type="ARBA" id="ARBA00025638"/>
    </source>
</evidence>
<name>A0A2U9NM14_9STRA</name>
<dbReference type="GO" id="GO:0009306">
    <property type="term" value="P:protein secretion"/>
    <property type="evidence" value="ECO:0007669"/>
    <property type="project" value="InterPro"/>
</dbReference>
<evidence type="ECO:0000256" key="1">
    <source>
        <dbReference type="ARBA" id="ARBA00004141"/>
    </source>
</evidence>
<dbReference type="GO" id="GO:0015450">
    <property type="term" value="F:protein-transporting ATPase activity"/>
    <property type="evidence" value="ECO:0007669"/>
    <property type="project" value="InterPro"/>
</dbReference>
<dbReference type="EMBL" id="MG755791">
    <property type="protein sequence ID" value="AWT38119.1"/>
    <property type="molecule type" value="Genomic_DNA"/>
</dbReference>
<keyword evidence="7" id="KW-0653">Protein transport</keyword>
<comment type="subcellular location">
    <subcellularLocation>
        <location evidence="1">Membrane</location>
        <topology evidence="1">Multi-pass membrane protein</topology>
    </subcellularLocation>
</comment>
<evidence type="ECO:0000256" key="6">
    <source>
        <dbReference type="ARBA" id="ARBA00022692"/>
    </source>
</evidence>
<gene>
    <name evidence="12" type="primary">secG</name>
</gene>
<reference evidence="12" key="1">
    <citation type="journal article" date="2018" name="Adv. Bot. Res.">
        <title>Evolution of the Plastid Genomes in Diatoms.</title>
        <authorList>
            <person name="Yu M."/>
            <person name="Ashworth M.P."/>
            <person name="Hajrah N.H."/>
            <person name="Khiyami M.A."/>
            <person name="Sabir M.J."/>
            <person name="Alhebshi A.M."/>
            <person name="Al-Malki A.L."/>
            <person name="Sabir J.S.M."/>
            <person name="Theriot E.C."/>
            <person name="Jansen R.K."/>
        </authorList>
    </citation>
    <scope>NUCLEOTIDE SEQUENCE</scope>
</reference>
<dbReference type="AlphaFoldDB" id="A0A2U9NM14"/>
<evidence type="ECO:0000256" key="4">
    <source>
        <dbReference type="ARBA" id="ARBA00015435"/>
    </source>
</evidence>
<evidence type="ECO:0000256" key="10">
    <source>
        <dbReference type="ARBA" id="ARBA00023136"/>
    </source>
</evidence>
<evidence type="ECO:0000256" key="2">
    <source>
        <dbReference type="ARBA" id="ARBA00008445"/>
    </source>
</evidence>
<keyword evidence="9" id="KW-0811">Translocation</keyword>
<keyword evidence="12" id="KW-0934">Plastid</keyword>
<evidence type="ECO:0000256" key="7">
    <source>
        <dbReference type="ARBA" id="ARBA00022927"/>
    </source>
</evidence>
<sequence length="67" mass="7726">MLKIFWVLVDFVLIFLIFVRTPKDVGLESFGSTNKLLGSPSSAENFLNKFTWFLIVSYVLCAFKFNL</sequence>
<comment type="function">
    <text evidence="11">Involved in protein export. Participates in an early event of protein translocation across the chloroplast thylakoid membrane.</text>
</comment>
<dbReference type="NCBIfam" id="TIGR00810">
    <property type="entry name" value="secG"/>
    <property type="match status" value="1"/>
</dbReference>
<evidence type="ECO:0000256" key="5">
    <source>
        <dbReference type="ARBA" id="ARBA00022448"/>
    </source>
</evidence>
<organism evidence="12">
    <name type="scientific">Proboscia sp</name>
    <dbReference type="NCBI Taxonomy" id="1923967"/>
    <lineage>
        <taxon>Eukaryota</taxon>
        <taxon>Sar</taxon>
        <taxon>Stramenopiles</taxon>
        <taxon>Ochrophyta</taxon>
        <taxon>Bacillariophyta</taxon>
        <taxon>Coscinodiscophyceae</taxon>
        <taxon>Rhizosoleniophycidae</taxon>
        <taxon>Rhizosoleniales</taxon>
        <taxon>Rhizosoleniaceae</taxon>
        <taxon>Proboscia</taxon>
    </lineage>
</organism>
<keyword evidence="6" id="KW-0812">Transmembrane</keyword>
<dbReference type="GO" id="GO:0016020">
    <property type="term" value="C:membrane"/>
    <property type="evidence" value="ECO:0007669"/>
    <property type="project" value="UniProtKB-SubCell"/>
</dbReference>
<comment type="similarity">
    <text evidence="2">Belongs to the SecG family.</text>
</comment>